<comment type="caution">
    <text evidence="1">The sequence shown here is derived from an EMBL/GenBank/DDBJ whole genome shotgun (WGS) entry which is preliminary data.</text>
</comment>
<gene>
    <name evidence="1" type="ORF">ACIKP7_06555</name>
</gene>
<name>A0ACC7LY20_9PSED</name>
<evidence type="ECO:0000313" key="2">
    <source>
        <dbReference type="Proteomes" id="UP001615411"/>
    </source>
</evidence>
<organism evidence="1 2">
    <name type="scientific">Pseudomonas caricapapayae</name>
    <dbReference type="NCBI Taxonomy" id="46678"/>
    <lineage>
        <taxon>Bacteria</taxon>
        <taxon>Pseudomonadati</taxon>
        <taxon>Pseudomonadota</taxon>
        <taxon>Gammaproteobacteria</taxon>
        <taxon>Pseudomonadales</taxon>
        <taxon>Pseudomonadaceae</taxon>
        <taxon>Pseudomonas</taxon>
    </lineage>
</organism>
<dbReference type="EMBL" id="JBIUGF010000014">
    <property type="protein sequence ID" value="MFJ1337787.1"/>
    <property type="molecule type" value="Genomic_DNA"/>
</dbReference>
<sequence length="850" mass="94065">MLKKSLFQLHWFFGITAGLVLALMGITGAIWSFQDELLQLFNPDVLNVEVRQEGVLPMPELVKRIEAEQGDKVAMLWVQTQSDKASRVFFTPPPGERRGLMRYADPYTGKLQGDVAGQGFFDLMLQLHRFLAMGDTGRQITGACTLMLIFFCLSGLYLRWPRQALNWRVWLTLDWAKKGRAFNWDLHAVFGTWCLLFYLLFALTGLFWSYEWYREGLNTLLADGPAAGEQHKRGEGRGRPGGAPGKDATPLVVDYDAVWSSLQAAAGPAMSSYNLRLPPAGGQPATLFYLLEGAEHERALNTLTIDPANGQVKKHDRYADKSFKAQLLASVYALHVGSYFGLTGRILVTIASLTMPLFFVTGWLLYLDRRRKKRQVRAARSSLAPSSAQGDSWLVGFASQSGFAEQLAWQSAGQLQAAGLPVQVRPLAELTESDFNQAQRALFVVSTFGDGEAPDSARGFERKVLGQPWALNNLNYALLALGDRQYPHFCGFARRLQTWLGERGATSAFATVEVDSADPTALQRWQQQLAKLTGSKPPAAWQAPVFSNWTLVERTLMNPGSQGSAVYLLGLTPEQPAQWLAGDLVEILPRNSPGNLEQFLRGLGLDGESRVQLDGLQESLLQALASRQLPKSREHLVGLHAQALVDALIPLAAREYSIASIASDGMLELIVRQERHPDGSLGLGSGWLTEYLAVDNSVSLRLRSNSGFHLPAPATPMILIGNGTGLAGLRSLLKARIAAGEQRNWLLFGERNQAHDFLCADELQGWLRNGALTRLDLAFSRDQAHKVYVQDRLREQADELRRWLDEGASIYICGSLQGMASGVDEVLNEVLGAVEVERLIELGRYRRDVY</sequence>
<evidence type="ECO:0000313" key="1">
    <source>
        <dbReference type="EMBL" id="MFJ1337787.1"/>
    </source>
</evidence>
<proteinExistence type="predicted"/>
<protein>
    <submittedName>
        <fullName evidence="1">PepSY domain-containing protein</fullName>
    </submittedName>
</protein>
<accession>A0ACC7LY20</accession>
<keyword evidence="2" id="KW-1185">Reference proteome</keyword>
<dbReference type="Proteomes" id="UP001615411">
    <property type="component" value="Unassembled WGS sequence"/>
</dbReference>
<reference evidence="1" key="1">
    <citation type="submission" date="2024-10" db="EMBL/GenBank/DDBJ databases">
        <title>Aeromonas and Pseudomonas from the Cagarras Archipelago, Rio de Janeiro, Brazil.</title>
        <authorList>
            <person name="Canellas A.L.B."/>
            <person name="Laport M.S."/>
        </authorList>
    </citation>
    <scope>NUCLEOTIDE SEQUENCE</scope>
    <source>
        <strain evidence="1">ACP-7</strain>
    </source>
</reference>